<comment type="caution">
    <text evidence="2">The sequence shown here is derived from an EMBL/GenBank/DDBJ whole genome shotgun (WGS) entry which is preliminary data.</text>
</comment>
<evidence type="ECO:0000256" key="1">
    <source>
        <dbReference type="SAM" id="MobiDB-lite"/>
    </source>
</evidence>
<feature type="compositionally biased region" description="Pro residues" evidence="1">
    <location>
        <begin position="65"/>
        <end position="75"/>
    </location>
</feature>
<evidence type="ECO:0000313" key="2">
    <source>
        <dbReference type="EMBL" id="MFN6548573.1"/>
    </source>
</evidence>
<dbReference type="EMBL" id="JBKBDD010000028">
    <property type="protein sequence ID" value="MFN6548573.1"/>
    <property type="molecule type" value="Genomic_DNA"/>
</dbReference>
<protein>
    <submittedName>
        <fullName evidence="2">Uncharacterized protein</fullName>
    </submittedName>
</protein>
<reference evidence="2 3" key="1">
    <citation type="submission" date="2024-12" db="EMBL/GenBank/DDBJ databases">
        <title>The coexistence of Mycolicibacterium septicum and Mycolicibacterium nivoides in clinical samples.</title>
        <authorList>
            <person name="Wang C."/>
            <person name="Feng Y."/>
            <person name="Zong Z."/>
        </authorList>
    </citation>
    <scope>NUCLEOTIDE SEQUENCE [LARGE SCALE GENOMIC DNA]</scope>
    <source>
        <strain evidence="2 3">120309</strain>
    </source>
</reference>
<organism evidence="2 3">
    <name type="scientific">Mycolicibacterium nivoides</name>
    <dbReference type="NCBI Taxonomy" id="2487344"/>
    <lineage>
        <taxon>Bacteria</taxon>
        <taxon>Bacillati</taxon>
        <taxon>Actinomycetota</taxon>
        <taxon>Actinomycetes</taxon>
        <taxon>Mycobacteriales</taxon>
        <taxon>Mycobacteriaceae</taxon>
        <taxon>Mycolicibacterium</taxon>
    </lineage>
</organism>
<gene>
    <name evidence="2" type="ORF">ACK4CT_36095</name>
</gene>
<dbReference type="Proteomes" id="UP001635816">
    <property type="component" value="Unassembled WGS sequence"/>
</dbReference>
<accession>A0ABW9LKQ4</accession>
<proteinExistence type="predicted"/>
<keyword evidence="3" id="KW-1185">Reference proteome</keyword>
<sequence length="75" mass="8039">MSTPTETHDRTNEAVDGASLVHLARLAIAGNQADIATYIRRQAHRLRARAPHTSQALTELTEGAAPPPSPLRSTT</sequence>
<feature type="region of interest" description="Disordered" evidence="1">
    <location>
        <begin position="49"/>
        <end position="75"/>
    </location>
</feature>
<name>A0ABW9LKQ4_9MYCO</name>
<evidence type="ECO:0000313" key="3">
    <source>
        <dbReference type="Proteomes" id="UP001635816"/>
    </source>
</evidence>
<dbReference type="RefSeq" id="WP_409545965.1">
    <property type="nucleotide sequence ID" value="NZ_JBKBDD010000028.1"/>
</dbReference>